<dbReference type="AlphaFoldDB" id="A0A0N5AUJ2"/>
<keyword evidence="2" id="KW-0378">Hydrolase</keyword>
<dbReference type="GO" id="GO:0016597">
    <property type="term" value="F:amino acid binding"/>
    <property type="evidence" value="ECO:0007669"/>
    <property type="project" value="TreeGrafter"/>
</dbReference>
<evidence type="ECO:0000313" key="3">
    <source>
        <dbReference type="Proteomes" id="UP000046393"/>
    </source>
</evidence>
<sequence length="273" mass="30179">MKYTHAVVVRIPDAVQFSDNEKTTVDTCLIKKQLEDFAESLREAGTDIIELAPEESCLKQSLFVGDSAIIINGTALITRPKNPGSRAAEVSRILAELTWEVIESPATFNGKPVVLEGSDVLFTGKEIFVGIRSNSTNMEGAFVVGKTFPDFSVVPITLPGNLPLKHYVALIAPDVLAIGSSKDASIVIHRIERQATFRYKTLTMERDGAVNFVNVNDHIIYRQDMPDAKFQQLKDPVKLWSVTASELVAVADPISRFCLLVRKLRSCKSIWES</sequence>
<name>A0A0N5AUJ2_9BILA</name>
<evidence type="ECO:0000256" key="2">
    <source>
        <dbReference type="ARBA" id="ARBA00022801"/>
    </source>
</evidence>
<proteinExistence type="inferred from homology"/>
<evidence type="ECO:0000313" key="4">
    <source>
        <dbReference type="WBParaSite" id="SMUV_0000852901-mRNA-1"/>
    </source>
</evidence>
<dbReference type="GO" id="GO:0000052">
    <property type="term" value="P:citrulline metabolic process"/>
    <property type="evidence" value="ECO:0007669"/>
    <property type="project" value="TreeGrafter"/>
</dbReference>
<dbReference type="Gene3D" id="3.75.10.10">
    <property type="entry name" value="L-arginine/glycine Amidinotransferase, Chain A"/>
    <property type="match status" value="1"/>
</dbReference>
<dbReference type="InterPro" id="IPR033199">
    <property type="entry name" value="DDAH-like"/>
</dbReference>
<dbReference type="PANTHER" id="PTHR12737">
    <property type="entry name" value="DIMETHYLARGININE DIMETHYLAMINOHYDROLASE"/>
    <property type="match status" value="1"/>
</dbReference>
<comment type="similarity">
    <text evidence="1">Belongs to the DDAH family.</text>
</comment>
<evidence type="ECO:0000256" key="1">
    <source>
        <dbReference type="ARBA" id="ARBA00008532"/>
    </source>
</evidence>
<protein>
    <submittedName>
        <fullName evidence="4">Dimethylargininase</fullName>
    </submittedName>
</protein>
<dbReference type="Proteomes" id="UP000046393">
    <property type="component" value="Unplaced"/>
</dbReference>
<dbReference type="PANTHER" id="PTHR12737:SF9">
    <property type="entry name" value="DIMETHYLARGININASE"/>
    <property type="match status" value="1"/>
</dbReference>
<organism evidence="3 4">
    <name type="scientific">Syphacia muris</name>
    <dbReference type="NCBI Taxonomy" id="451379"/>
    <lineage>
        <taxon>Eukaryota</taxon>
        <taxon>Metazoa</taxon>
        <taxon>Ecdysozoa</taxon>
        <taxon>Nematoda</taxon>
        <taxon>Chromadorea</taxon>
        <taxon>Rhabditida</taxon>
        <taxon>Spirurina</taxon>
        <taxon>Oxyuridomorpha</taxon>
        <taxon>Oxyuroidea</taxon>
        <taxon>Oxyuridae</taxon>
        <taxon>Syphacia</taxon>
    </lineage>
</organism>
<dbReference type="GO" id="GO:0045429">
    <property type="term" value="P:positive regulation of nitric oxide biosynthetic process"/>
    <property type="evidence" value="ECO:0007669"/>
    <property type="project" value="TreeGrafter"/>
</dbReference>
<dbReference type="WBParaSite" id="SMUV_0000852901-mRNA-1">
    <property type="protein sequence ID" value="SMUV_0000852901-mRNA-1"/>
    <property type="gene ID" value="SMUV_0000852901"/>
</dbReference>
<reference evidence="4" key="1">
    <citation type="submission" date="2017-02" db="UniProtKB">
        <authorList>
            <consortium name="WormBaseParasite"/>
        </authorList>
    </citation>
    <scope>IDENTIFICATION</scope>
</reference>
<dbReference type="SUPFAM" id="SSF55909">
    <property type="entry name" value="Pentein"/>
    <property type="match status" value="1"/>
</dbReference>
<dbReference type="GO" id="GO:0016403">
    <property type="term" value="F:dimethylargininase activity"/>
    <property type="evidence" value="ECO:0007669"/>
    <property type="project" value="TreeGrafter"/>
</dbReference>
<dbReference type="GO" id="GO:0006525">
    <property type="term" value="P:arginine metabolic process"/>
    <property type="evidence" value="ECO:0007669"/>
    <property type="project" value="TreeGrafter"/>
</dbReference>
<dbReference type="STRING" id="451379.A0A0N5AUJ2"/>
<accession>A0A0N5AUJ2</accession>
<keyword evidence="3" id="KW-1185">Reference proteome</keyword>